<organism evidence="7 8">
    <name type="scientific">Plantactinospora siamensis</name>
    <dbReference type="NCBI Taxonomy" id="555372"/>
    <lineage>
        <taxon>Bacteria</taxon>
        <taxon>Bacillati</taxon>
        <taxon>Actinomycetota</taxon>
        <taxon>Actinomycetes</taxon>
        <taxon>Micromonosporales</taxon>
        <taxon>Micromonosporaceae</taxon>
        <taxon>Plantactinospora</taxon>
    </lineage>
</organism>
<accession>A0ABV6P5M1</accession>
<comment type="similarity">
    <text evidence="2 6">Belongs to the FPP/GGPP synthase family.</text>
</comment>
<dbReference type="InterPro" id="IPR000092">
    <property type="entry name" value="Polyprenyl_synt"/>
</dbReference>
<comment type="cofactor">
    <cofactor evidence="1">
        <name>Mg(2+)</name>
        <dbReference type="ChEBI" id="CHEBI:18420"/>
    </cofactor>
</comment>
<reference evidence="7 8" key="1">
    <citation type="submission" date="2024-09" db="EMBL/GenBank/DDBJ databases">
        <authorList>
            <person name="Sun Q."/>
            <person name="Mori K."/>
        </authorList>
    </citation>
    <scope>NUCLEOTIDE SEQUENCE [LARGE SCALE GENOMIC DNA]</scope>
    <source>
        <strain evidence="7 8">TBRC 2205</strain>
    </source>
</reference>
<dbReference type="EC" id="2.5.1.-" evidence="7"/>
<dbReference type="InterPro" id="IPR033749">
    <property type="entry name" value="Polyprenyl_synt_CS"/>
</dbReference>
<evidence type="ECO:0000256" key="4">
    <source>
        <dbReference type="ARBA" id="ARBA00022723"/>
    </source>
</evidence>
<keyword evidence="8" id="KW-1185">Reference proteome</keyword>
<dbReference type="PROSITE" id="PS00444">
    <property type="entry name" value="POLYPRENYL_SYNTHASE_2"/>
    <property type="match status" value="1"/>
</dbReference>
<evidence type="ECO:0000256" key="1">
    <source>
        <dbReference type="ARBA" id="ARBA00001946"/>
    </source>
</evidence>
<dbReference type="SFLD" id="SFLDS00005">
    <property type="entry name" value="Isoprenoid_Synthase_Type_I"/>
    <property type="match status" value="1"/>
</dbReference>
<dbReference type="SFLD" id="SFLDG01017">
    <property type="entry name" value="Polyprenyl_Transferase_Like"/>
    <property type="match status" value="1"/>
</dbReference>
<evidence type="ECO:0000256" key="2">
    <source>
        <dbReference type="ARBA" id="ARBA00006706"/>
    </source>
</evidence>
<dbReference type="Gene3D" id="1.10.600.10">
    <property type="entry name" value="Farnesyl Diphosphate Synthase"/>
    <property type="match status" value="1"/>
</dbReference>
<keyword evidence="5" id="KW-0460">Magnesium</keyword>
<dbReference type="Pfam" id="PF00348">
    <property type="entry name" value="polyprenyl_synt"/>
    <property type="match status" value="1"/>
</dbReference>
<evidence type="ECO:0000313" key="8">
    <source>
        <dbReference type="Proteomes" id="UP001589894"/>
    </source>
</evidence>
<dbReference type="SUPFAM" id="SSF48576">
    <property type="entry name" value="Terpenoid synthases"/>
    <property type="match status" value="1"/>
</dbReference>
<proteinExistence type="inferred from homology"/>
<dbReference type="PANTHER" id="PTHR12001">
    <property type="entry name" value="GERANYLGERANYL PYROPHOSPHATE SYNTHASE"/>
    <property type="match status" value="1"/>
</dbReference>
<evidence type="ECO:0000256" key="5">
    <source>
        <dbReference type="ARBA" id="ARBA00022842"/>
    </source>
</evidence>
<dbReference type="PANTHER" id="PTHR12001:SF69">
    <property type="entry name" value="ALL TRANS-POLYPRENYL-DIPHOSPHATE SYNTHASE PDSS1"/>
    <property type="match status" value="1"/>
</dbReference>
<keyword evidence="3 6" id="KW-0808">Transferase</keyword>
<name>A0ABV6P5M1_9ACTN</name>
<dbReference type="EMBL" id="JBHLUE010000034">
    <property type="protein sequence ID" value="MFC0568336.1"/>
    <property type="molecule type" value="Genomic_DNA"/>
</dbReference>
<dbReference type="Proteomes" id="UP001589894">
    <property type="component" value="Unassembled WGS sequence"/>
</dbReference>
<protein>
    <submittedName>
        <fullName evidence="7">Polyprenyl synthetase family protein</fullName>
        <ecNumber evidence="7">2.5.1.-</ecNumber>
    </submittedName>
</protein>
<sequence>MLPIADEALRDWLSGALTRVDGTIRGSLLAPDDPFLTEVATHLTAAGGKRLRPALALLAAQFGDRDAGNVVAAAAAVELIHVASLYHDDVMDSADVRRGVPSVNARWGNRMAVLAGDYLLARGAELCVPLGSEALREQARLLTRLVRGQLRETVGARAGSDAERYYLGVIADKTAALFALALRLGARAAGAPAGAVEALGRYGEALGLAFQLTDDLLDLTVPVQVSGKPAGADLRGGVATLPMLRAARGPGRSAVRLRRLLSAGPLGAPGRRAAARLIRRSPALAETGVEVDRYVDRARAELVALPAGPARDALADLAAALGARGRTLVAG</sequence>
<dbReference type="RefSeq" id="WP_377343828.1">
    <property type="nucleotide sequence ID" value="NZ_JBHLUE010000034.1"/>
</dbReference>
<comment type="caution">
    <text evidence="7">The sequence shown here is derived from an EMBL/GenBank/DDBJ whole genome shotgun (WGS) entry which is preliminary data.</text>
</comment>
<dbReference type="InterPro" id="IPR008949">
    <property type="entry name" value="Isoprenoid_synthase_dom_sf"/>
</dbReference>
<evidence type="ECO:0000256" key="3">
    <source>
        <dbReference type="ARBA" id="ARBA00022679"/>
    </source>
</evidence>
<dbReference type="GO" id="GO:0016740">
    <property type="term" value="F:transferase activity"/>
    <property type="evidence" value="ECO:0007669"/>
    <property type="project" value="UniProtKB-KW"/>
</dbReference>
<evidence type="ECO:0000256" key="6">
    <source>
        <dbReference type="RuleBase" id="RU004466"/>
    </source>
</evidence>
<evidence type="ECO:0000313" key="7">
    <source>
        <dbReference type="EMBL" id="MFC0568336.1"/>
    </source>
</evidence>
<gene>
    <name evidence="7" type="ORF">ACFFHU_29880</name>
</gene>
<keyword evidence="4" id="KW-0479">Metal-binding</keyword>